<accession>A0A158JIH8</accession>
<reference evidence="4" key="1">
    <citation type="submission" date="2016-01" db="EMBL/GenBank/DDBJ databases">
        <authorList>
            <person name="Peeters C."/>
        </authorList>
    </citation>
    <scope>NUCLEOTIDE SEQUENCE [LARGE SCALE GENOMIC DNA]</scope>
    <source>
        <strain evidence="4">LMG 22940</strain>
    </source>
</reference>
<comment type="caution">
    <text evidence="4">The sequence shown here is derived from an EMBL/GenBank/DDBJ whole genome shotgun (WGS) entry which is preliminary data.</text>
</comment>
<proteinExistence type="predicted"/>
<dbReference type="InterPro" id="IPR028939">
    <property type="entry name" value="P5C_Rdtase_cat_N"/>
</dbReference>
<feature type="region of interest" description="Disordered" evidence="2">
    <location>
        <begin position="206"/>
        <end position="231"/>
    </location>
</feature>
<keyword evidence="5" id="KW-1185">Reference proteome</keyword>
<protein>
    <submittedName>
        <fullName evidence="4">Arogenate dehydrogenase</fullName>
    </submittedName>
</protein>
<evidence type="ECO:0000259" key="3">
    <source>
        <dbReference type="Pfam" id="PF03807"/>
    </source>
</evidence>
<dbReference type="RefSeq" id="WP_087645992.1">
    <property type="nucleotide sequence ID" value="NZ_FCON02000042.1"/>
</dbReference>
<dbReference type="OrthoDB" id="5499754at2"/>
<dbReference type="AlphaFoldDB" id="A0A158JIH8"/>
<dbReference type="InterPro" id="IPR036291">
    <property type="entry name" value="NAD(P)-bd_dom_sf"/>
</dbReference>
<name>A0A158JIH8_9BURK</name>
<keyword evidence="1" id="KW-0560">Oxidoreductase</keyword>
<dbReference type="PANTHER" id="PTHR14239">
    <property type="entry name" value="DUDULIN-RELATED"/>
    <property type="match status" value="1"/>
</dbReference>
<dbReference type="GO" id="GO:0016491">
    <property type="term" value="F:oxidoreductase activity"/>
    <property type="evidence" value="ECO:0007669"/>
    <property type="project" value="UniProtKB-KW"/>
</dbReference>
<evidence type="ECO:0000313" key="5">
    <source>
        <dbReference type="Proteomes" id="UP000054770"/>
    </source>
</evidence>
<evidence type="ECO:0000256" key="1">
    <source>
        <dbReference type="ARBA" id="ARBA00023002"/>
    </source>
</evidence>
<evidence type="ECO:0000313" key="4">
    <source>
        <dbReference type="EMBL" id="SAL68638.1"/>
    </source>
</evidence>
<feature type="compositionally biased region" description="Basic and acidic residues" evidence="2">
    <location>
        <begin position="210"/>
        <end position="219"/>
    </location>
</feature>
<dbReference type="SUPFAM" id="SSF51735">
    <property type="entry name" value="NAD(P)-binding Rossmann-fold domains"/>
    <property type="match status" value="1"/>
</dbReference>
<feature type="domain" description="Pyrroline-5-carboxylate reductase catalytic N-terminal" evidence="3">
    <location>
        <begin position="2"/>
        <end position="93"/>
    </location>
</feature>
<dbReference type="Pfam" id="PF03807">
    <property type="entry name" value="F420_oxidored"/>
    <property type="match status" value="1"/>
</dbReference>
<gene>
    <name evidence="4" type="ORF">AWB68_03875</name>
</gene>
<organism evidence="4 5">
    <name type="scientific">Caballeronia choica</name>
    <dbReference type="NCBI Taxonomy" id="326476"/>
    <lineage>
        <taxon>Bacteria</taxon>
        <taxon>Pseudomonadati</taxon>
        <taxon>Pseudomonadota</taxon>
        <taxon>Betaproteobacteria</taxon>
        <taxon>Burkholderiales</taxon>
        <taxon>Burkholderiaceae</taxon>
        <taxon>Caballeronia</taxon>
    </lineage>
</organism>
<dbReference type="InterPro" id="IPR051267">
    <property type="entry name" value="STEAP_metalloreductase"/>
</dbReference>
<dbReference type="Gene3D" id="3.40.50.720">
    <property type="entry name" value="NAD(P)-binding Rossmann-like Domain"/>
    <property type="match status" value="1"/>
</dbReference>
<dbReference type="EMBL" id="FCON02000042">
    <property type="protein sequence ID" value="SAL68638.1"/>
    <property type="molecule type" value="Genomic_DNA"/>
</dbReference>
<sequence length="231" mass="24712">MKIGIIGAGNIGSVLALRLVEKGHEVRIGNSRGPGTLGDVERETGARPAELKDVVKDAEVIVVTIPEAKVPNLPKDLFADVPASVVVIDTGNYYPRHRDGRITGIESGTPESRWVEQQIGRPVVKAFNNIYAEHLRRKGAPQGTPGRIALPVAGDDPKAKAVVMRLVDEVGFDAVDAGTIDESWRQQPATPVYTGDFDAAGVRAALQKADPARKPEWRATDNSPGDFANPA</sequence>
<evidence type="ECO:0000256" key="2">
    <source>
        <dbReference type="SAM" id="MobiDB-lite"/>
    </source>
</evidence>
<dbReference type="Proteomes" id="UP000054770">
    <property type="component" value="Unassembled WGS sequence"/>
</dbReference>